<dbReference type="SMART" id="SM00248">
    <property type="entry name" value="ANK"/>
    <property type="match status" value="4"/>
</dbReference>
<feature type="transmembrane region" description="Helical" evidence="8">
    <location>
        <begin position="204"/>
        <end position="226"/>
    </location>
</feature>
<dbReference type="EMBL" id="CAMPGE010000696">
    <property type="protein sequence ID" value="CAI2359450.1"/>
    <property type="molecule type" value="Genomic_DNA"/>
</dbReference>
<protein>
    <recommendedName>
        <fullName evidence="8">Palmitoyltransferase</fullName>
        <ecNumber evidence="8">2.3.1.225</ecNumber>
    </recommendedName>
</protein>
<comment type="catalytic activity">
    <reaction evidence="8">
        <text>L-cysteinyl-[protein] + hexadecanoyl-CoA = S-hexadecanoyl-L-cysteinyl-[protein] + CoA</text>
        <dbReference type="Rhea" id="RHEA:36683"/>
        <dbReference type="Rhea" id="RHEA-COMP:10131"/>
        <dbReference type="Rhea" id="RHEA-COMP:11032"/>
        <dbReference type="ChEBI" id="CHEBI:29950"/>
        <dbReference type="ChEBI" id="CHEBI:57287"/>
        <dbReference type="ChEBI" id="CHEBI:57379"/>
        <dbReference type="ChEBI" id="CHEBI:74151"/>
        <dbReference type="EC" id="2.3.1.225"/>
    </reaction>
</comment>
<proteinExistence type="inferred from homology"/>
<feature type="repeat" description="ANK" evidence="7">
    <location>
        <begin position="122"/>
        <end position="157"/>
    </location>
</feature>
<evidence type="ECO:0000256" key="1">
    <source>
        <dbReference type="ARBA" id="ARBA00004141"/>
    </source>
</evidence>
<dbReference type="PANTHER" id="PTHR24161:SF85">
    <property type="entry name" value="PALMITOYLTRANSFERASE HIP14"/>
    <property type="match status" value="1"/>
</dbReference>
<evidence type="ECO:0000313" key="12">
    <source>
        <dbReference type="Proteomes" id="UP001295684"/>
    </source>
</evidence>
<reference evidence="11" key="1">
    <citation type="submission" date="2023-07" db="EMBL/GenBank/DDBJ databases">
        <authorList>
            <consortium name="AG Swart"/>
            <person name="Singh M."/>
            <person name="Singh A."/>
            <person name="Seah K."/>
            <person name="Emmerich C."/>
        </authorList>
    </citation>
    <scope>NUCLEOTIDE SEQUENCE</scope>
    <source>
        <strain evidence="11">DP1</strain>
    </source>
</reference>
<feature type="repeat" description="ANK" evidence="7">
    <location>
        <begin position="22"/>
        <end position="54"/>
    </location>
</feature>
<dbReference type="PROSITE" id="PS50297">
    <property type="entry name" value="ANK_REP_REGION"/>
    <property type="match status" value="2"/>
</dbReference>
<keyword evidence="5 7" id="KW-0040">ANK repeat</keyword>
<dbReference type="GO" id="GO:0019706">
    <property type="term" value="F:protein-cysteine S-palmitoyltransferase activity"/>
    <property type="evidence" value="ECO:0007669"/>
    <property type="project" value="UniProtKB-EC"/>
</dbReference>
<evidence type="ECO:0000256" key="7">
    <source>
        <dbReference type="PROSITE-ProRule" id="PRU00023"/>
    </source>
</evidence>
<keyword evidence="6 8" id="KW-0472">Membrane</keyword>
<feature type="transmembrane region" description="Helical" evidence="8">
    <location>
        <begin position="322"/>
        <end position="347"/>
    </location>
</feature>
<comment type="caution">
    <text evidence="11">The sequence shown here is derived from an EMBL/GenBank/DDBJ whole genome shotgun (WGS) entry which is preliminary data.</text>
</comment>
<feature type="repeat" description="ANK" evidence="7">
    <location>
        <begin position="89"/>
        <end position="121"/>
    </location>
</feature>
<evidence type="ECO:0000256" key="6">
    <source>
        <dbReference type="ARBA" id="ARBA00023136"/>
    </source>
</evidence>
<feature type="region of interest" description="Disordered" evidence="9">
    <location>
        <begin position="434"/>
        <end position="461"/>
    </location>
</feature>
<dbReference type="Gene3D" id="1.25.40.20">
    <property type="entry name" value="Ankyrin repeat-containing domain"/>
    <property type="match status" value="1"/>
</dbReference>
<dbReference type="EC" id="2.3.1.225" evidence="8"/>
<comment type="similarity">
    <text evidence="8">Belongs to the DHHC palmitoyltransferase family.</text>
</comment>
<evidence type="ECO:0000256" key="4">
    <source>
        <dbReference type="ARBA" id="ARBA00022989"/>
    </source>
</evidence>
<accession>A0AAD1U161</accession>
<keyword evidence="2 8" id="KW-0812">Transmembrane</keyword>
<dbReference type="Pfam" id="PF12796">
    <property type="entry name" value="Ank_2"/>
    <property type="match status" value="1"/>
</dbReference>
<feature type="transmembrane region" description="Helical" evidence="8">
    <location>
        <begin position="232"/>
        <end position="252"/>
    </location>
</feature>
<feature type="domain" description="Palmitoyltransferase DHHC" evidence="10">
    <location>
        <begin position="276"/>
        <end position="411"/>
    </location>
</feature>
<feature type="transmembrane region" description="Helical" evidence="8">
    <location>
        <begin position="367"/>
        <end position="394"/>
    </location>
</feature>
<dbReference type="Pfam" id="PF01529">
    <property type="entry name" value="DHHC"/>
    <property type="match status" value="1"/>
</dbReference>
<dbReference type="SUPFAM" id="SSF48403">
    <property type="entry name" value="Ankyrin repeat"/>
    <property type="match status" value="1"/>
</dbReference>
<keyword evidence="12" id="KW-1185">Reference proteome</keyword>
<evidence type="ECO:0000256" key="2">
    <source>
        <dbReference type="ARBA" id="ARBA00022692"/>
    </source>
</evidence>
<comment type="domain">
    <text evidence="8">The DHHC domain is required for palmitoyltransferase activity.</text>
</comment>
<dbReference type="PROSITE" id="PS50216">
    <property type="entry name" value="DHHC"/>
    <property type="match status" value="1"/>
</dbReference>
<evidence type="ECO:0000259" key="10">
    <source>
        <dbReference type="Pfam" id="PF01529"/>
    </source>
</evidence>
<evidence type="ECO:0000256" key="5">
    <source>
        <dbReference type="ARBA" id="ARBA00023043"/>
    </source>
</evidence>
<keyword evidence="4 8" id="KW-1133">Transmembrane helix</keyword>
<dbReference type="InterPro" id="IPR036770">
    <property type="entry name" value="Ankyrin_rpt-contain_sf"/>
</dbReference>
<evidence type="ECO:0000256" key="8">
    <source>
        <dbReference type="RuleBase" id="RU079119"/>
    </source>
</evidence>
<dbReference type="PANTHER" id="PTHR24161">
    <property type="entry name" value="ANK_REP_REGION DOMAIN-CONTAINING PROTEIN-RELATED"/>
    <property type="match status" value="1"/>
</dbReference>
<keyword evidence="8" id="KW-0012">Acyltransferase</keyword>
<dbReference type="AlphaFoldDB" id="A0AAD1U161"/>
<organism evidence="11 12">
    <name type="scientific">Euplotes crassus</name>
    <dbReference type="NCBI Taxonomy" id="5936"/>
    <lineage>
        <taxon>Eukaryota</taxon>
        <taxon>Sar</taxon>
        <taxon>Alveolata</taxon>
        <taxon>Ciliophora</taxon>
        <taxon>Intramacronucleata</taxon>
        <taxon>Spirotrichea</taxon>
        <taxon>Hypotrichia</taxon>
        <taxon>Euplotida</taxon>
        <taxon>Euplotidae</taxon>
        <taxon>Moneuplotes</taxon>
    </lineage>
</organism>
<evidence type="ECO:0000256" key="9">
    <source>
        <dbReference type="SAM" id="MobiDB-lite"/>
    </source>
</evidence>
<evidence type="ECO:0000313" key="11">
    <source>
        <dbReference type="EMBL" id="CAI2359450.1"/>
    </source>
</evidence>
<comment type="subcellular location">
    <subcellularLocation>
        <location evidence="1">Membrane</location>
        <topology evidence="1">Multi-pass membrane protein</topology>
    </subcellularLocation>
</comment>
<keyword evidence="8" id="KW-0808">Transferase</keyword>
<sequence length="497" mass="56935">MKVKGLDISISRTKYINKKNRAGLTALHFSAFRGNVKMIKFLVRRGADTFVKDNEGKNVVHASAQSEQVAAIYYFLNNHSINIDEGDKNGSSALHWAAYLHCEISLTYLIAWGAGVNIQDIDGNTPLHLAVLSEGEFPIRCVKILLLKGAARLLRNSENHIPIELVNDNEYRDELMRDLRPPTIWKCFMLSVPLTKMKKEWSTLIYFLIFITFLQFGFVMLVYPLMRGHSRPGIWTVDLFLIVLMIIFYVIATIKDPGYLKEDPSIDFQSLLCSTDPYNICPDCKILRTPRSRHCNICNKCVERFDHHCPYLNNCIGYRNHFWFLLFIISITIILLFHIILLIYNVTSQRENLTAHSWTFMSHLSPQIWLICYSVFFLGSCIIFLPFVGILSFVHLQNFSKNMTTNERYSKNRQNDGDNNSVITKTLSGDLNPSQLQASSQARNSNSVVEESKDSNGNSMRETFIGPSNPSCFGNCVRMIKYKEPSQKKMYDEIIGA</sequence>
<evidence type="ECO:0000256" key="3">
    <source>
        <dbReference type="ARBA" id="ARBA00022737"/>
    </source>
</evidence>
<dbReference type="PROSITE" id="PS50088">
    <property type="entry name" value="ANK_REPEAT"/>
    <property type="match status" value="3"/>
</dbReference>
<gene>
    <name evidence="11" type="ORF">ECRASSUSDP1_LOCUS741</name>
</gene>
<dbReference type="InterPro" id="IPR002110">
    <property type="entry name" value="Ankyrin_rpt"/>
</dbReference>
<keyword evidence="3" id="KW-0677">Repeat</keyword>
<dbReference type="Pfam" id="PF00023">
    <property type="entry name" value="Ank"/>
    <property type="match status" value="1"/>
</dbReference>
<dbReference type="GO" id="GO:0016020">
    <property type="term" value="C:membrane"/>
    <property type="evidence" value="ECO:0007669"/>
    <property type="project" value="UniProtKB-SubCell"/>
</dbReference>
<dbReference type="Proteomes" id="UP001295684">
    <property type="component" value="Unassembled WGS sequence"/>
</dbReference>
<name>A0AAD1U161_EUPCR</name>
<dbReference type="InterPro" id="IPR001594">
    <property type="entry name" value="Palmitoyltrfase_DHHC"/>
</dbReference>